<dbReference type="Proteomes" id="UP000625711">
    <property type="component" value="Unassembled WGS sequence"/>
</dbReference>
<protein>
    <submittedName>
        <fullName evidence="1">Uncharacterized protein</fullName>
    </submittedName>
</protein>
<evidence type="ECO:0000313" key="2">
    <source>
        <dbReference type="Proteomes" id="UP000625711"/>
    </source>
</evidence>
<reference evidence="1" key="1">
    <citation type="submission" date="2020-08" db="EMBL/GenBank/DDBJ databases">
        <title>Genome sequencing and assembly of the red palm weevil Rhynchophorus ferrugineus.</title>
        <authorList>
            <person name="Dias G.B."/>
            <person name="Bergman C.M."/>
            <person name="Manee M."/>
        </authorList>
    </citation>
    <scope>NUCLEOTIDE SEQUENCE</scope>
    <source>
        <strain evidence="1">AA-2017</strain>
        <tissue evidence="1">Whole larva</tissue>
    </source>
</reference>
<keyword evidence="2" id="KW-1185">Reference proteome</keyword>
<evidence type="ECO:0000313" key="1">
    <source>
        <dbReference type="EMBL" id="KAF7276844.1"/>
    </source>
</evidence>
<comment type="caution">
    <text evidence="1">The sequence shown here is derived from an EMBL/GenBank/DDBJ whole genome shotgun (WGS) entry which is preliminary data.</text>
</comment>
<dbReference type="AlphaFoldDB" id="A0A834IBR5"/>
<dbReference type="EMBL" id="JAACXV010005341">
    <property type="protein sequence ID" value="KAF7276844.1"/>
    <property type="molecule type" value="Genomic_DNA"/>
</dbReference>
<sequence length="117" mass="13414">MRMRTAYLDERNLTLVPEEQEFIRGNSKRMLMILALQQPFLYFILQNSHRNNDSNDQIVLLSSTIGVNKSIVHVCFLILKKKTSNAVDRSICKEECKMKYLKNGGDDSCIYPGGRGV</sequence>
<gene>
    <name evidence="1" type="ORF">GWI33_009726</name>
</gene>
<organism evidence="1 2">
    <name type="scientific">Rhynchophorus ferrugineus</name>
    <name type="common">Red palm weevil</name>
    <name type="synonym">Curculio ferrugineus</name>
    <dbReference type="NCBI Taxonomy" id="354439"/>
    <lineage>
        <taxon>Eukaryota</taxon>
        <taxon>Metazoa</taxon>
        <taxon>Ecdysozoa</taxon>
        <taxon>Arthropoda</taxon>
        <taxon>Hexapoda</taxon>
        <taxon>Insecta</taxon>
        <taxon>Pterygota</taxon>
        <taxon>Neoptera</taxon>
        <taxon>Endopterygota</taxon>
        <taxon>Coleoptera</taxon>
        <taxon>Polyphaga</taxon>
        <taxon>Cucujiformia</taxon>
        <taxon>Curculionidae</taxon>
        <taxon>Dryophthorinae</taxon>
        <taxon>Rhynchophorus</taxon>
    </lineage>
</organism>
<accession>A0A834IBR5</accession>
<name>A0A834IBR5_RHYFE</name>
<proteinExistence type="predicted"/>